<protein>
    <recommendedName>
        <fullName evidence="11">trypsin</fullName>
        <ecNumber evidence="11">3.4.21.4</ecNumber>
    </recommendedName>
</protein>
<evidence type="ECO:0000256" key="8">
    <source>
        <dbReference type="ARBA" id="ARBA00023145"/>
    </source>
</evidence>
<dbReference type="VEuPathDB" id="VectorBase:AALC636_019164"/>
<dbReference type="InterPro" id="IPR033116">
    <property type="entry name" value="TRYPSIN_SER"/>
</dbReference>
<sequence>MEVTPIAYLIILLNCCKWATATIDERIVGGYFDRIENVPYTVSLNTKLFGHFCGGSLVANVWVVTAAHCLWGKKPSDIFVRAGSTYKNRGGEIRKAKKIILHPLYKRIVDVPLDYDIALVQLNKPLSNNSDFIEYISISNPLEKIPGDPQCIVSGWGITKSEVGQFQLLKSATVRIVKHEICQKTLYQKIISKNMVCAGGQEDDACQGDSGGPMACRGKLHGVVSWGEGCATLGKPGVYAYLPELWDFVAAHIYMDTDESEDINRMLPKIKLYGKK</sequence>
<evidence type="ECO:0000259" key="15">
    <source>
        <dbReference type="PROSITE" id="PS50240"/>
    </source>
</evidence>
<dbReference type="Pfam" id="PF00089">
    <property type="entry name" value="Trypsin"/>
    <property type="match status" value="1"/>
</dbReference>
<evidence type="ECO:0000256" key="13">
    <source>
        <dbReference type="RuleBase" id="RU363034"/>
    </source>
</evidence>
<keyword evidence="4 14" id="KW-0732">Signal</keyword>
<dbReference type="AlphaFoldDB" id="A0A023ENB6"/>
<dbReference type="SUPFAM" id="SSF50494">
    <property type="entry name" value="Trypsin-like serine proteases"/>
    <property type="match status" value="1"/>
</dbReference>
<evidence type="ECO:0000256" key="5">
    <source>
        <dbReference type="ARBA" id="ARBA00022757"/>
    </source>
</evidence>
<dbReference type="PROSITE" id="PS50240">
    <property type="entry name" value="TRYPSIN_DOM"/>
    <property type="match status" value="1"/>
</dbReference>
<keyword evidence="8" id="KW-0865">Zymogen</keyword>
<evidence type="ECO:0000256" key="1">
    <source>
        <dbReference type="ARBA" id="ARBA00004613"/>
    </source>
</evidence>
<dbReference type="CDD" id="cd00190">
    <property type="entry name" value="Tryp_SPc"/>
    <property type="match status" value="1"/>
</dbReference>
<dbReference type="Gene3D" id="2.40.10.10">
    <property type="entry name" value="Trypsin-like serine proteases"/>
    <property type="match status" value="1"/>
</dbReference>
<dbReference type="InterPro" id="IPR018114">
    <property type="entry name" value="TRYPSIN_HIS"/>
</dbReference>
<evidence type="ECO:0000256" key="11">
    <source>
        <dbReference type="ARBA" id="ARBA00038868"/>
    </source>
</evidence>
<dbReference type="InterPro" id="IPR009003">
    <property type="entry name" value="Peptidase_S1_PA"/>
</dbReference>
<evidence type="ECO:0000256" key="4">
    <source>
        <dbReference type="ARBA" id="ARBA00022729"/>
    </source>
</evidence>
<organism evidence="16">
    <name type="scientific">Aedes albopictus</name>
    <name type="common">Asian tiger mosquito</name>
    <name type="synonym">Stegomyia albopicta</name>
    <dbReference type="NCBI Taxonomy" id="7160"/>
    <lineage>
        <taxon>Eukaryota</taxon>
        <taxon>Metazoa</taxon>
        <taxon>Ecdysozoa</taxon>
        <taxon>Arthropoda</taxon>
        <taxon>Hexapoda</taxon>
        <taxon>Insecta</taxon>
        <taxon>Pterygota</taxon>
        <taxon>Neoptera</taxon>
        <taxon>Endopterygota</taxon>
        <taxon>Diptera</taxon>
        <taxon>Nematocera</taxon>
        <taxon>Culicoidea</taxon>
        <taxon>Culicidae</taxon>
        <taxon>Culicinae</taxon>
        <taxon>Aedini</taxon>
        <taxon>Aedes</taxon>
        <taxon>Stegomyia</taxon>
    </lineage>
</organism>
<evidence type="ECO:0000256" key="6">
    <source>
        <dbReference type="ARBA" id="ARBA00022801"/>
    </source>
</evidence>
<feature type="signal peptide" evidence="14">
    <location>
        <begin position="1"/>
        <end position="21"/>
    </location>
</feature>
<evidence type="ECO:0000313" key="16">
    <source>
        <dbReference type="EMBL" id="JAC10395.1"/>
    </source>
</evidence>
<proteinExistence type="evidence at transcript level"/>
<dbReference type="GO" id="GO:0006508">
    <property type="term" value="P:proteolysis"/>
    <property type="evidence" value="ECO:0007669"/>
    <property type="project" value="UniProtKB-KW"/>
</dbReference>
<dbReference type="VEuPathDB" id="VectorBase:AALFPA_051630"/>
<evidence type="ECO:0000256" key="10">
    <source>
        <dbReference type="ARBA" id="ARBA00024195"/>
    </source>
</evidence>
<comment type="function">
    <text evidence="12">Major function may be to aid in digestion of the blood meal.</text>
</comment>
<evidence type="ECO:0000256" key="9">
    <source>
        <dbReference type="ARBA" id="ARBA00023157"/>
    </source>
</evidence>
<feature type="domain" description="Peptidase S1" evidence="15">
    <location>
        <begin position="27"/>
        <end position="254"/>
    </location>
</feature>
<dbReference type="GO" id="GO:0005615">
    <property type="term" value="C:extracellular space"/>
    <property type="evidence" value="ECO:0007669"/>
    <property type="project" value="TreeGrafter"/>
</dbReference>
<dbReference type="PROSITE" id="PS00134">
    <property type="entry name" value="TRYPSIN_HIS"/>
    <property type="match status" value="1"/>
</dbReference>
<dbReference type="EC" id="3.4.21.4" evidence="11"/>
<dbReference type="VEuPathDB" id="VectorBase:AALF006290"/>
<keyword evidence="2" id="KW-0964">Secreted</keyword>
<dbReference type="InterPro" id="IPR050127">
    <property type="entry name" value="Serine_Proteases_S1"/>
</dbReference>
<dbReference type="PRINTS" id="PR00722">
    <property type="entry name" value="CHYMOTRYPSIN"/>
</dbReference>
<dbReference type="PANTHER" id="PTHR24264:SF15">
    <property type="entry name" value="RIKEN CDNA 2210010C04 GENE"/>
    <property type="match status" value="1"/>
</dbReference>
<dbReference type="PROSITE" id="PS00135">
    <property type="entry name" value="TRYPSIN_SER"/>
    <property type="match status" value="1"/>
</dbReference>
<evidence type="ECO:0000256" key="14">
    <source>
        <dbReference type="SAM" id="SignalP"/>
    </source>
</evidence>
<dbReference type="InterPro" id="IPR001254">
    <property type="entry name" value="Trypsin_dom"/>
</dbReference>
<keyword evidence="5" id="KW-0222">Digestion</keyword>
<evidence type="ECO:0000256" key="12">
    <source>
        <dbReference type="ARBA" id="ARBA00060213"/>
    </source>
</evidence>
<keyword evidence="3 13" id="KW-0645">Protease</keyword>
<dbReference type="SMART" id="SM00020">
    <property type="entry name" value="Tryp_SPc"/>
    <property type="match status" value="1"/>
</dbReference>
<keyword evidence="9" id="KW-1015">Disulfide bond</keyword>
<accession>A0A023ENB6</accession>
<comment type="similarity">
    <text evidence="10">Belongs to the peptidase S1 family. CLIP subfamily.</text>
</comment>
<feature type="chain" id="PRO_5001514923" description="trypsin" evidence="14">
    <location>
        <begin position="22"/>
        <end position="276"/>
    </location>
</feature>
<comment type="subcellular location">
    <subcellularLocation>
        <location evidence="1">Secreted</location>
    </subcellularLocation>
</comment>
<dbReference type="GO" id="GO:0004252">
    <property type="term" value="F:serine-type endopeptidase activity"/>
    <property type="evidence" value="ECO:0007669"/>
    <property type="project" value="UniProtKB-EC"/>
</dbReference>
<evidence type="ECO:0000256" key="2">
    <source>
        <dbReference type="ARBA" id="ARBA00022525"/>
    </source>
</evidence>
<name>A0A023ENB6_AEDAL</name>
<keyword evidence="7 13" id="KW-0720">Serine protease</keyword>
<dbReference type="InterPro" id="IPR043504">
    <property type="entry name" value="Peptidase_S1_PA_chymotrypsin"/>
</dbReference>
<evidence type="ECO:0000256" key="3">
    <source>
        <dbReference type="ARBA" id="ARBA00022670"/>
    </source>
</evidence>
<dbReference type="InterPro" id="IPR001314">
    <property type="entry name" value="Peptidase_S1A"/>
</dbReference>
<dbReference type="GO" id="GO:0007586">
    <property type="term" value="P:digestion"/>
    <property type="evidence" value="ECO:0007669"/>
    <property type="project" value="UniProtKB-KW"/>
</dbReference>
<dbReference type="PANTHER" id="PTHR24264">
    <property type="entry name" value="TRYPSIN-RELATED"/>
    <property type="match status" value="1"/>
</dbReference>
<dbReference type="EMBL" id="GAPW01003203">
    <property type="protein sequence ID" value="JAC10395.1"/>
    <property type="molecule type" value="mRNA"/>
</dbReference>
<dbReference type="FunFam" id="2.40.10.10:FF:000077">
    <property type="entry name" value="Predicted protein"/>
    <property type="match status" value="1"/>
</dbReference>
<reference evidence="16" key="1">
    <citation type="journal article" date="2014" name="PLoS Negl. Trop. Dis.">
        <title>Identification and characterization of seminal fluid proteins in the Asian tiger mosquito, Aedes albopictus.</title>
        <authorList>
            <person name="Boes K.E."/>
            <person name="Ribeiro J.M."/>
            <person name="Wong A."/>
            <person name="Harrington L.C."/>
            <person name="Wolfner M.F."/>
            <person name="Sirot L.K."/>
        </authorList>
    </citation>
    <scope>NUCLEOTIDE SEQUENCE</scope>
    <source>
        <tissue evidence="16">Reproductive organs</tissue>
    </source>
</reference>
<evidence type="ECO:0000256" key="7">
    <source>
        <dbReference type="ARBA" id="ARBA00022825"/>
    </source>
</evidence>
<keyword evidence="6 13" id="KW-0378">Hydrolase</keyword>